<dbReference type="GeneID" id="300933712"/>
<evidence type="ECO:0000256" key="2">
    <source>
        <dbReference type="ARBA" id="ARBA00006434"/>
    </source>
</evidence>
<proteinExistence type="inferred from homology"/>
<feature type="transmembrane region" description="Helical" evidence="16">
    <location>
        <begin position="6"/>
        <end position="27"/>
    </location>
</feature>
<name>A0A1H0XG11_9GAMM</name>
<dbReference type="NCBIfam" id="TIGR02121">
    <property type="entry name" value="Na_Pro_sym"/>
    <property type="match status" value="1"/>
</dbReference>
<dbReference type="InterPro" id="IPR011851">
    <property type="entry name" value="Na/Pro_symporter"/>
</dbReference>
<evidence type="ECO:0000256" key="10">
    <source>
        <dbReference type="ARBA" id="ARBA00023136"/>
    </source>
</evidence>
<evidence type="ECO:0000256" key="3">
    <source>
        <dbReference type="ARBA" id="ARBA00022448"/>
    </source>
</evidence>
<feature type="transmembrane region" description="Helical" evidence="16">
    <location>
        <begin position="232"/>
        <end position="249"/>
    </location>
</feature>
<dbReference type="GO" id="GO:0005298">
    <property type="term" value="F:proline:sodium symporter activity"/>
    <property type="evidence" value="ECO:0007669"/>
    <property type="project" value="UniProtKB-UniRule"/>
</dbReference>
<dbReference type="InterPro" id="IPR038377">
    <property type="entry name" value="Na/Glc_symporter_sf"/>
</dbReference>
<dbReference type="FunFam" id="1.20.1730.10:FF:000002">
    <property type="entry name" value="Sodium/proline symporter"/>
    <property type="match status" value="1"/>
</dbReference>
<dbReference type="CDD" id="cd11475">
    <property type="entry name" value="SLC5sbd_PutP"/>
    <property type="match status" value="1"/>
</dbReference>
<organism evidence="17 18">
    <name type="scientific">Ectopseudomonas guguanensis</name>
    <dbReference type="NCBI Taxonomy" id="1198456"/>
    <lineage>
        <taxon>Bacteria</taxon>
        <taxon>Pseudomonadati</taxon>
        <taxon>Pseudomonadota</taxon>
        <taxon>Gammaproteobacteria</taxon>
        <taxon>Pseudomonadales</taxon>
        <taxon>Pseudomonadaceae</taxon>
        <taxon>Ectopseudomonas</taxon>
    </lineage>
</organism>
<comment type="similarity">
    <text evidence="2 15">Belongs to the sodium:solute symporter (SSF) (TC 2.A.21) family.</text>
</comment>
<evidence type="ECO:0000256" key="4">
    <source>
        <dbReference type="ARBA" id="ARBA00022475"/>
    </source>
</evidence>
<evidence type="ECO:0000256" key="9">
    <source>
        <dbReference type="ARBA" id="ARBA00023065"/>
    </source>
</evidence>
<dbReference type="InterPro" id="IPR050277">
    <property type="entry name" value="Sodium:Solute_Symporter"/>
</dbReference>
<dbReference type="EMBL" id="FNJJ01000015">
    <property type="protein sequence ID" value="SDQ01887.1"/>
    <property type="molecule type" value="Genomic_DNA"/>
</dbReference>
<dbReference type="InterPro" id="IPR001734">
    <property type="entry name" value="Na/solute_symporter"/>
</dbReference>
<keyword evidence="10 16" id="KW-0472">Membrane</keyword>
<dbReference type="RefSeq" id="WP_090433865.1">
    <property type="nucleotide sequence ID" value="NZ_CP040349.1"/>
</dbReference>
<feature type="transmembrane region" description="Helical" evidence="16">
    <location>
        <begin position="192"/>
        <end position="212"/>
    </location>
</feature>
<keyword evidence="3 16" id="KW-0813">Transport</keyword>
<dbReference type="Proteomes" id="UP000199460">
    <property type="component" value="Unassembled WGS sequence"/>
</dbReference>
<feature type="transmembrane region" description="Helical" evidence="16">
    <location>
        <begin position="164"/>
        <end position="185"/>
    </location>
</feature>
<feature type="transmembrane region" description="Helical" evidence="16">
    <location>
        <begin position="39"/>
        <end position="61"/>
    </location>
</feature>
<keyword evidence="6 16" id="KW-0769">Symport</keyword>
<feature type="transmembrane region" description="Helical" evidence="16">
    <location>
        <begin position="429"/>
        <end position="449"/>
    </location>
</feature>
<dbReference type="NCBIfam" id="TIGR00813">
    <property type="entry name" value="sss"/>
    <property type="match status" value="1"/>
</dbReference>
<evidence type="ECO:0000256" key="12">
    <source>
        <dbReference type="ARBA" id="ARBA00033708"/>
    </source>
</evidence>
<evidence type="ECO:0000256" key="11">
    <source>
        <dbReference type="ARBA" id="ARBA00023201"/>
    </source>
</evidence>
<dbReference type="InterPro" id="IPR018212">
    <property type="entry name" value="Na/solute_symporter_CS"/>
</dbReference>
<feature type="transmembrane region" description="Helical" evidence="16">
    <location>
        <begin position="403"/>
        <end position="422"/>
    </location>
</feature>
<evidence type="ECO:0000313" key="17">
    <source>
        <dbReference type="EMBL" id="SDQ01887.1"/>
    </source>
</evidence>
<dbReference type="PANTHER" id="PTHR48086">
    <property type="entry name" value="SODIUM/PROLINE SYMPORTER-RELATED"/>
    <property type="match status" value="1"/>
</dbReference>
<sequence length="494" mass="52773">MTASTPMLVTFVVYIAAMVLIGLIAYLRTKNLSDYILGGRSLGSFVTALSAGASDMSGWLLMGLPGAIFVAGISESWIAIGLVIGAYLNWLFVAGRLRVQTEHNGNALTLPDYFTNRFEDNSRILRIFSALVILVFFTIYCASGVVAGARLFESTFGMSYETALWAGAAATIAYTFIGGFLAVSWTDTVQATLMIFALILTPIVVMIATGGFDPAMVAIEAVDATNFDMLKGATFVGVISLMAWGLGYFGQPHILARFMAADSVKSIPAARRISMTWMILTLAGAVAVGFFGIAYFSAHPEVAGPVGENPERVFIELAKLLFNPWIAGILLSAILAAVMSTLSCQLLVCSSALTEDFYKAFLRKGASQTELVWVGRAMVLLVALVAIALAANPENRVLGLVSYAWAGFGAAFGPVVILSLLWKGMTRNGALAGMLVGAATVIVWKNWIGLGLYEIIPGFILATLAIVIFSRIGKAPSQSMLERFDKAESEYKSV</sequence>
<evidence type="ECO:0000256" key="7">
    <source>
        <dbReference type="ARBA" id="ARBA00022989"/>
    </source>
</evidence>
<evidence type="ECO:0000256" key="6">
    <source>
        <dbReference type="ARBA" id="ARBA00022847"/>
    </source>
</evidence>
<evidence type="ECO:0000256" key="16">
    <source>
        <dbReference type="RuleBase" id="RU366012"/>
    </source>
</evidence>
<dbReference type="AlphaFoldDB" id="A0A1H0XG11"/>
<dbReference type="GO" id="GO:0015824">
    <property type="term" value="P:proline transport"/>
    <property type="evidence" value="ECO:0007669"/>
    <property type="project" value="UniProtKB-UniRule"/>
</dbReference>
<dbReference type="GO" id="GO:0015193">
    <property type="term" value="F:L-proline transmembrane transporter activity"/>
    <property type="evidence" value="ECO:0007669"/>
    <property type="project" value="TreeGrafter"/>
</dbReference>
<feature type="transmembrane region" description="Helical" evidence="16">
    <location>
        <begin position="325"/>
        <end position="350"/>
    </location>
</feature>
<keyword evidence="8 16" id="KW-0915">Sodium</keyword>
<comment type="subcellular location">
    <subcellularLocation>
        <location evidence="16">Cell inner membrane</location>
        <topology evidence="16">Multi-pass membrane protein</topology>
    </subcellularLocation>
    <subcellularLocation>
        <location evidence="1">Cell membrane</location>
        <topology evidence="1">Multi-pass membrane protein</topology>
    </subcellularLocation>
</comment>
<dbReference type="Pfam" id="PF00474">
    <property type="entry name" value="SSF"/>
    <property type="match status" value="1"/>
</dbReference>
<evidence type="ECO:0000256" key="14">
    <source>
        <dbReference type="ARBA" id="ARBA00082709"/>
    </source>
</evidence>
<comment type="catalytic activity">
    <reaction evidence="12">
        <text>L-proline(in) + Na(+)(in) = L-proline(out) + Na(+)(out)</text>
        <dbReference type="Rhea" id="RHEA:28967"/>
        <dbReference type="ChEBI" id="CHEBI:29101"/>
        <dbReference type="ChEBI" id="CHEBI:60039"/>
    </reaction>
</comment>
<keyword evidence="18" id="KW-1185">Reference proteome</keyword>
<dbReference type="PROSITE" id="PS00456">
    <property type="entry name" value="NA_SOLUT_SYMP_1"/>
    <property type="match status" value="1"/>
</dbReference>
<keyword evidence="5 16" id="KW-0812">Transmembrane</keyword>
<keyword evidence="4" id="KW-1003">Cell membrane</keyword>
<keyword evidence="7 16" id="KW-1133">Transmembrane helix</keyword>
<evidence type="ECO:0000313" key="18">
    <source>
        <dbReference type="Proteomes" id="UP000199460"/>
    </source>
</evidence>
<feature type="transmembrane region" description="Helical" evidence="16">
    <location>
        <begin position="455"/>
        <end position="473"/>
    </location>
</feature>
<reference evidence="18" key="1">
    <citation type="submission" date="2016-10" db="EMBL/GenBank/DDBJ databases">
        <authorList>
            <person name="Varghese N."/>
            <person name="Submissions S."/>
        </authorList>
    </citation>
    <scope>NUCLEOTIDE SEQUENCE [LARGE SCALE GENOMIC DNA]</scope>
    <source>
        <strain evidence="18">JCM 18416</strain>
    </source>
</reference>
<keyword evidence="9 16" id="KW-0406">Ion transport</keyword>
<evidence type="ECO:0000256" key="13">
    <source>
        <dbReference type="ARBA" id="ARBA00067214"/>
    </source>
</evidence>
<dbReference type="GO" id="GO:0031402">
    <property type="term" value="F:sodium ion binding"/>
    <property type="evidence" value="ECO:0007669"/>
    <property type="project" value="UniProtKB-UniRule"/>
</dbReference>
<evidence type="ECO:0000256" key="5">
    <source>
        <dbReference type="ARBA" id="ARBA00022692"/>
    </source>
</evidence>
<accession>A0A1H0XG11</accession>
<feature type="transmembrane region" description="Helical" evidence="16">
    <location>
        <begin position="371"/>
        <end position="391"/>
    </location>
</feature>
<keyword evidence="16" id="KW-0029">Amino-acid transport</keyword>
<dbReference type="OrthoDB" id="9789704at2"/>
<comment type="function">
    <text evidence="16">Catalyzes the sodium-dependent uptake of extracellular L-proline.</text>
</comment>
<dbReference type="GO" id="GO:0005886">
    <property type="term" value="C:plasma membrane"/>
    <property type="evidence" value="ECO:0007669"/>
    <property type="project" value="UniProtKB-SubCell"/>
</dbReference>
<keyword evidence="16" id="KW-0997">Cell inner membrane</keyword>
<evidence type="ECO:0000256" key="8">
    <source>
        <dbReference type="ARBA" id="ARBA00023053"/>
    </source>
</evidence>
<dbReference type="Gene3D" id="1.20.1730.10">
    <property type="entry name" value="Sodium/glucose cotransporter"/>
    <property type="match status" value="1"/>
</dbReference>
<protein>
    <recommendedName>
        <fullName evidence="13 16">Sodium/proline symporter</fullName>
    </recommendedName>
    <alternativeName>
        <fullName evidence="14 16">Proline permease</fullName>
    </alternativeName>
</protein>
<evidence type="ECO:0000256" key="1">
    <source>
        <dbReference type="ARBA" id="ARBA00004651"/>
    </source>
</evidence>
<feature type="transmembrane region" description="Helical" evidence="16">
    <location>
        <begin position="127"/>
        <end position="152"/>
    </location>
</feature>
<evidence type="ECO:0000256" key="15">
    <source>
        <dbReference type="RuleBase" id="RU362091"/>
    </source>
</evidence>
<keyword evidence="11 16" id="KW-0739">Sodium transport</keyword>
<feature type="transmembrane region" description="Helical" evidence="16">
    <location>
        <begin position="275"/>
        <end position="296"/>
    </location>
</feature>
<dbReference type="PROSITE" id="PS50283">
    <property type="entry name" value="NA_SOLUT_SYMP_3"/>
    <property type="match status" value="1"/>
</dbReference>
<dbReference type="PANTHER" id="PTHR48086:SF3">
    <property type="entry name" value="SODIUM_PROLINE SYMPORTER"/>
    <property type="match status" value="1"/>
</dbReference>
<gene>
    <name evidence="17" type="ORF">SAMN05216213_11578</name>
</gene>
<feature type="transmembrane region" description="Helical" evidence="16">
    <location>
        <begin position="67"/>
        <end position="88"/>
    </location>
</feature>